<feature type="transmembrane region" description="Helical" evidence="1">
    <location>
        <begin position="236"/>
        <end position="255"/>
    </location>
</feature>
<protein>
    <submittedName>
        <fullName evidence="2">Uncharacterized protein</fullName>
    </submittedName>
</protein>
<feature type="transmembrane region" description="Helical" evidence="1">
    <location>
        <begin position="60"/>
        <end position="82"/>
    </location>
</feature>
<feature type="transmembrane region" description="Helical" evidence="1">
    <location>
        <begin position="88"/>
        <end position="112"/>
    </location>
</feature>
<keyword evidence="1" id="KW-0472">Membrane</keyword>
<comment type="caution">
    <text evidence="2">The sequence shown here is derived from an EMBL/GenBank/DDBJ whole genome shotgun (WGS) entry which is preliminary data.</text>
</comment>
<keyword evidence="1" id="KW-1133">Transmembrane helix</keyword>
<feature type="transmembrane region" description="Helical" evidence="1">
    <location>
        <begin position="500"/>
        <end position="518"/>
    </location>
</feature>
<feature type="transmembrane region" description="Helical" evidence="1">
    <location>
        <begin position="430"/>
        <end position="452"/>
    </location>
</feature>
<name>A0A2A2HU04_9EURY</name>
<evidence type="ECO:0000256" key="1">
    <source>
        <dbReference type="SAM" id="Phobius"/>
    </source>
</evidence>
<feature type="transmembrane region" description="Helical" evidence="1">
    <location>
        <begin position="348"/>
        <end position="367"/>
    </location>
</feature>
<accession>A0A2A2HU04</accession>
<dbReference type="Proteomes" id="UP000218164">
    <property type="component" value="Unassembled WGS sequence"/>
</dbReference>
<feature type="transmembrane region" description="Helical" evidence="1">
    <location>
        <begin position="262"/>
        <end position="289"/>
    </location>
</feature>
<feature type="transmembrane region" description="Helical" evidence="1">
    <location>
        <begin position="201"/>
        <end position="224"/>
    </location>
</feature>
<evidence type="ECO:0000313" key="2">
    <source>
        <dbReference type="EMBL" id="PAV12947.1"/>
    </source>
</evidence>
<keyword evidence="1" id="KW-0812">Transmembrane</keyword>
<proteinExistence type="predicted"/>
<evidence type="ECO:0000313" key="3">
    <source>
        <dbReference type="Proteomes" id="UP000218164"/>
    </source>
</evidence>
<gene>
    <name evidence="2" type="ORF">ASJ81_19355</name>
</gene>
<feature type="transmembrane region" description="Helical" evidence="1">
    <location>
        <begin position="387"/>
        <end position="409"/>
    </location>
</feature>
<feature type="transmembrane region" description="Helical" evidence="1">
    <location>
        <begin position="524"/>
        <end position="542"/>
    </location>
</feature>
<keyword evidence="3" id="KW-1185">Reference proteome</keyword>
<dbReference type="AlphaFoldDB" id="A0A2A2HU04"/>
<feature type="transmembrane region" description="Helical" evidence="1">
    <location>
        <begin position="163"/>
        <end position="189"/>
    </location>
</feature>
<sequence>MKDFTVLKLLDKFSFLFKKIEVDYPVMRRILQVQLTMDERRVPTILTNQKKTQSGNSFKASLFTYGILGFFIGLLMLVPFPLYYLMNLAFGLIIFMVMATMISDFSTVLLDVKDKNILLPRPVDARTINTAKLLHIVIYLFTITMSISGLALLVGLFKYGVAFALIFMFELVLICCLVVFFTSILYMAILSFFDGEKLKDMINYIQILLSIFMLVGYQFIGRIFNLKLLTVTFHPAWWHFLIPTTWFAAPFSLFIEHNSSQYFIALSLLALVVPTAATVLYMTLVIPYFEGKLQKLNSSSMRANRGAAVRVKIQRAAANMLCFSRMEKAFYQFTQNMLSNERKLKLQLYPQLTFALVMPFLMLSGIIGNRVSWSDILVNLANSKLYLAVYLSAVILASTATMISSSENYRGAWIYRVLPTESPVPLLKGALKAFIVKYIIPIYLLIALIFVLLCGLKIIPDLILIFINMIMVLLLIFKLNRKELPFDRDFQVTQGMSRMGIMLISMLVCGLCALVHLLLTYVPFGVILNIVLSLGITMVLWCKSFNITWKEIVKGAI</sequence>
<reference evidence="2 3" key="1">
    <citation type="journal article" date="2017" name="BMC Genomics">
        <title>Genomic analysis of methanogenic archaea reveals a shift towards energy conservation.</title>
        <authorList>
            <person name="Gilmore S.P."/>
            <person name="Henske J.K."/>
            <person name="Sexton J.A."/>
            <person name="Solomon K.V."/>
            <person name="Seppala S."/>
            <person name="Yoo J.I."/>
            <person name="Huyett L.M."/>
            <person name="Pressman A."/>
            <person name="Cogan J.Z."/>
            <person name="Kivenson V."/>
            <person name="Peng X."/>
            <person name="Tan Y."/>
            <person name="Valentine D.L."/>
            <person name="O'Malley M.A."/>
        </authorList>
    </citation>
    <scope>NUCLEOTIDE SEQUENCE [LARGE SCALE GENOMIC DNA]</scope>
    <source>
        <strain evidence="2 3">MC-15</strain>
    </source>
</reference>
<feature type="transmembrane region" description="Helical" evidence="1">
    <location>
        <begin position="458"/>
        <end position="479"/>
    </location>
</feature>
<dbReference type="RefSeq" id="WP_095644215.1">
    <property type="nucleotide sequence ID" value="NZ_LMVP01000153.1"/>
</dbReference>
<feature type="transmembrane region" description="Helical" evidence="1">
    <location>
        <begin position="133"/>
        <end position="157"/>
    </location>
</feature>
<organism evidence="2 3">
    <name type="scientific">Methanosarcina spelaei</name>
    <dbReference type="NCBI Taxonomy" id="1036679"/>
    <lineage>
        <taxon>Archaea</taxon>
        <taxon>Methanobacteriati</taxon>
        <taxon>Methanobacteriota</taxon>
        <taxon>Stenosarchaea group</taxon>
        <taxon>Methanomicrobia</taxon>
        <taxon>Methanosarcinales</taxon>
        <taxon>Methanosarcinaceae</taxon>
        <taxon>Methanosarcina</taxon>
    </lineage>
</organism>
<dbReference type="EMBL" id="LMVP01000153">
    <property type="protein sequence ID" value="PAV12947.1"/>
    <property type="molecule type" value="Genomic_DNA"/>
</dbReference>
<dbReference type="OrthoDB" id="135439at2157"/>